<sequence>MDDDSTSTPIGVTLISLDKPEEIVFWCKSFNCTEIELRRAVLAIGPSAERVRDHLATHK</sequence>
<dbReference type="InterPro" id="IPR022037">
    <property type="entry name" value="DUF3606"/>
</dbReference>
<dbReference type="Proteomes" id="UP001385892">
    <property type="component" value="Unassembled WGS sequence"/>
</dbReference>
<dbReference type="RefSeq" id="WP_340348303.1">
    <property type="nucleotide sequence ID" value="NZ_JBBKZT010000037.1"/>
</dbReference>
<protein>
    <submittedName>
        <fullName evidence="1">DUF3606 domain-containing protein</fullName>
    </submittedName>
</protein>
<gene>
    <name evidence="1" type="ORF">WKW82_37430</name>
</gene>
<reference evidence="1 2" key="1">
    <citation type="submission" date="2024-03" db="EMBL/GenBank/DDBJ databases">
        <title>Novel species of the genus Variovorax.</title>
        <authorList>
            <person name="Liu Q."/>
            <person name="Xin Y.-H."/>
        </authorList>
    </citation>
    <scope>NUCLEOTIDE SEQUENCE [LARGE SCALE GENOMIC DNA]</scope>
    <source>
        <strain evidence="1 2">KACC 18900</strain>
    </source>
</reference>
<proteinExistence type="predicted"/>
<dbReference type="EMBL" id="JBBKZT010000037">
    <property type="protein sequence ID" value="MEJ8852355.1"/>
    <property type="molecule type" value="Genomic_DNA"/>
</dbReference>
<keyword evidence="2" id="KW-1185">Reference proteome</keyword>
<name>A0ABU8WXV7_9BURK</name>
<accession>A0ABU8WXV7</accession>
<dbReference type="Pfam" id="PF12244">
    <property type="entry name" value="DUF3606"/>
    <property type="match status" value="1"/>
</dbReference>
<evidence type="ECO:0000313" key="2">
    <source>
        <dbReference type="Proteomes" id="UP001385892"/>
    </source>
</evidence>
<organism evidence="1 2">
    <name type="scientific">Variovorax rhizosphaerae</name>
    <dbReference type="NCBI Taxonomy" id="1836200"/>
    <lineage>
        <taxon>Bacteria</taxon>
        <taxon>Pseudomonadati</taxon>
        <taxon>Pseudomonadota</taxon>
        <taxon>Betaproteobacteria</taxon>
        <taxon>Burkholderiales</taxon>
        <taxon>Comamonadaceae</taxon>
        <taxon>Variovorax</taxon>
    </lineage>
</organism>
<comment type="caution">
    <text evidence="1">The sequence shown here is derived from an EMBL/GenBank/DDBJ whole genome shotgun (WGS) entry which is preliminary data.</text>
</comment>
<evidence type="ECO:0000313" key="1">
    <source>
        <dbReference type="EMBL" id="MEJ8852355.1"/>
    </source>
</evidence>